<dbReference type="AlphaFoldDB" id="A0AAV9UXI0"/>
<gene>
    <name evidence="1" type="ORF">TWF730_009161</name>
</gene>
<keyword evidence="2" id="KW-1185">Reference proteome</keyword>
<dbReference type="Proteomes" id="UP001373714">
    <property type="component" value="Unassembled WGS sequence"/>
</dbReference>
<protein>
    <recommendedName>
        <fullName evidence="3">Apple domain-containing protein</fullName>
    </recommendedName>
</protein>
<sequence>MVSRTVTQYHAVSEVAQETIYTTRVNSFFETYTSVIEETGTETLPGTTLTSTSFELALKKRTSGPSATIPAFASPCSGQVRFTSACACIGVSVPNTVTLPAPTQTLTITTTTTYSTLTHTVTAETLATTITDATVSVTNTVATVTVPGPASTTTITVPYPDLCKNIVTYNGLRPVDLSVNLLTNPVGILSVPNCCLRCYVTPGCVAYVLNFNGPGTCLLLSVPASGYPNPPSARCPNGVGATIYGNPPGSVGKGPCDNPSPFNN</sequence>
<dbReference type="EMBL" id="JAVHNS010000006">
    <property type="protein sequence ID" value="KAK6352331.1"/>
    <property type="molecule type" value="Genomic_DNA"/>
</dbReference>
<name>A0AAV9UXI0_9PEZI</name>
<organism evidence="1 2">
    <name type="scientific">Orbilia blumenaviensis</name>
    <dbReference type="NCBI Taxonomy" id="1796055"/>
    <lineage>
        <taxon>Eukaryota</taxon>
        <taxon>Fungi</taxon>
        <taxon>Dikarya</taxon>
        <taxon>Ascomycota</taxon>
        <taxon>Pezizomycotina</taxon>
        <taxon>Orbiliomycetes</taxon>
        <taxon>Orbiliales</taxon>
        <taxon>Orbiliaceae</taxon>
        <taxon>Orbilia</taxon>
    </lineage>
</organism>
<evidence type="ECO:0000313" key="1">
    <source>
        <dbReference type="EMBL" id="KAK6352331.1"/>
    </source>
</evidence>
<proteinExistence type="predicted"/>
<evidence type="ECO:0008006" key="3">
    <source>
        <dbReference type="Google" id="ProtNLM"/>
    </source>
</evidence>
<accession>A0AAV9UXI0</accession>
<evidence type="ECO:0000313" key="2">
    <source>
        <dbReference type="Proteomes" id="UP001373714"/>
    </source>
</evidence>
<reference evidence="1 2" key="1">
    <citation type="submission" date="2019-10" db="EMBL/GenBank/DDBJ databases">
        <authorList>
            <person name="Palmer J.M."/>
        </authorList>
    </citation>
    <scope>NUCLEOTIDE SEQUENCE [LARGE SCALE GENOMIC DNA]</scope>
    <source>
        <strain evidence="1 2">TWF730</strain>
    </source>
</reference>
<comment type="caution">
    <text evidence="1">The sequence shown here is derived from an EMBL/GenBank/DDBJ whole genome shotgun (WGS) entry which is preliminary data.</text>
</comment>